<keyword evidence="3" id="KW-1185">Reference proteome</keyword>
<organism evidence="2 3">
    <name type="scientific">Zymoseptoria brevis</name>
    <dbReference type="NCBI Taxonomy" id="1047168"/>
    <lineage>
        <taxon>Eukaryota</taxon>
        <taxon>Fungi</taxon>
        <taxon>Dikarya</taxon>
        <taxon>Ascomycota</taxon>
        <taxon>Pezizomycotina</taxon>
        <taxon>Dothideomycetes</taxon>
        <taxon>Dothideomycetidae</taxon>
        <taxon>Mycosphaerellales</taxon>
        <taxon>Mycosphaerellaceae</taxon>
        <taxon>Zymoseptoria</taxon>
    </lineage>
</organism>
<dbReference type="STRING" id="1047168.A0A0F4G6J3"/>
<evidence type="ECO:0000256" key="1">
    <source>
        <dbReference type="SAM" id="MobiDB-lite"/>
    </source>
</evidence>
<accession>A0A0F4G6J3</accession>
<comment type="caution">
    <text evidence="2">The sequence shown here is derived from an EMBL/GenBank/DDBJ whole genome shotgun (WGS) entry which is preliminary data.</text>
</comment>
<dbReference type="EMBL" id="LAFY01004441">
    <property type="protein sequence ID" value="KJX92968.1"/>
    <property type="molecule type" value="Genomic_DNA"/>
</dbReference>
<dbReference type="OrthoDB" id="10667035at2759"/>
<reference evidence="2 3" key="1">
    <citation type="submission" date="2015-03" db="EMBL/GenBank/DDBJ databases">
        <title>RNA-seq based gene annotation and comparative genomics of four Zymoseptoria species reveal species-specific pathogenicity related genes and transposable element activity.</title>
        <authorList>
            <person name="Grandaubert J."/>
            <person name="Bhattacharyya A."/>
            <person name="Stukenbrock E.H."/>
        </authorList>
    </citation>
    <scope>NUCLEOTIDE SEQUENCE [LARGE SCALE GENOMIC DNA]</scope>
    <source>
        <strain evidence="2 3">Zb18110</strain>
    </source>
</reference>
<dbReference type="Proteomes" id="UP000033647">
    <property type="component" value="Unassembled WGS sequence"/>
</dbReference>
<proteinExistence type="predicted"/>
<gene>
    <name evidence="2" type="ORF">TI39_contig4482g00001</name>
</gene>
<feature type="compositionally biased region" description="Polar residues" evidence="1">
    <location>
        <begin position="1"/>
        <end position="18"/>
    </location>
</feature>
<sequence length="347" mass="38088">MPPTTKSSPAKNSASHPSGSAKLSLGPPLRSPGHKTPLLDYPLDQQQYLSPGMVERKVNAKKVSKAGWSAVWAAHTEAWSDVEYEFVIGKTDPGVPKGMEHLSPRAPVVRRWKSTKILVKRAAEFLELFDFEGGGEEKTGTTQKTIQKITVPVQKIVQKSVPIQQKPVLTHKIIEIQQKSNPFQQKTAPVQKVIAAQKTDSFQQKTAPVQKVIAAQKTNSFQQNPVSVQKIITIEKPAPHKTITIEKPTTTSTKQKTTIPMQQTSTTTTKTAKPPATTTTIPKPITTKIANSAPTHPITATTPIPTAFLHSVLKDGTFIKWITSPDPTEYPLTETQAVEFKKVKDHP</sequence>
<feature type="region of interest" description="Disordered" evidence="1">
    <location>
        <begin position="1"/>
        <end position="38"/>
    </location>
</feature>
<evidence type="ECO:0000313" key="3">
    <source>
        <dbReference type="Proteomes" id="UP000033647"/>
    </source>
</evidence>
<feature type="region of interest" description="Disordered" evidence="1">
    <location>
        <begin position="250"/>
        <end position="282"/>
    </location>
</feature>
<dbReference type="AlphaFoldDB" id="A0A0F4G6J3"/>
<protein>
    <submittedName>
        <fullName evidence="2">Uncharacterized protein</fullName>
    </submittedName>
</protein>
<evidence type="ECO:0000313" key="2">
    <source>
        <dbReference type="EMBL" id="KJX92968.1"/>
    </source>
</evidence>
<name>A0A0F4G6J3_9PEZI</name>